<gene>
    <name evidence="1" type="ORF">PISMIDRAFT_19014</name>
</gene>
<name>A0A0C9XID8_9AGAM</name>
<dbReference type="HOGENOM" id="CLU_2741004_0_0_1"/>
<accession>A0A0C9XID8</accession>
<evidence type="ECO:0000313" key="1">
    <source>
        <dbReference type="EMBL" id="KIK12065.1"/>
    </source>
</evidence>
<reference evidence="2" key="2">
    <citation type="submission" date="2015-01" db="EMBL/GenBank/DDBJ databases">
        <title>Evolutionary Origins and Diversification of the Mycorrhizal Mutualists.</title>
        <authorList>
            <consortium name="DOE Joint Genome Institute"/>
            <consortium name="Mycorrhizal Genomics Consortium"/>
            <person name="Kohler A."/>
            <person name="Kuo A."/>
            <person name="Nagy L.G."/>
            <person name="Floudas D."/>
            <person name="Copeland A."/>
            <person name="Barry K.W."/>
            <person name="Cichocki N."/>
            <person name="Veneault-Fourrey C."/>
            <person name="LaButti K."/>
            <person name="Lindquist E.A."/>
            <person name="Lipzen A."/>
            <person name="Lundell T."/>
            <person name="Morin E."/>
            <person name="Murat C."/>
            <person name="Riley R."/>
            <person name="Ohm R."/>
            <person name="Sun H."/>
            <person name="Tunlid A."/>
            <person name="Henrissat B."/>
            <person name="Grigoriev I.V."/>
            <person name="Hibbett D.S."/>
            <person name="Martin F."/>
        </authorList>
    </citation>
    <scope>NUCLEOTIDE SEQUENCE [LARGE SCALE GENOMIC DNA]</scope>
    <source>
        <strain evidence="2">441</strain>
    </source>
</reference>
<protein>
    <submittedName>
        <fullName evidence="1">Uncharacterized protein</fullName>
    </submittedName>
</protein>
<dbReference type="Proteomes" id="UP000054018">
    <property type="component" value="Unassembled WGS sequence"/>
</dbReference>
<evidence type="ECO:0000313" key="2">
    <source>
        <dbReference type="Proteomes" id="UP000054018"/>
    </source>
</evidence>
<dbReference type="OrthoDB" id="8023605at2759"/>
<dbReference type="EMBL" id="KN834122">
    <property type="protein sequence ID" value="KIK12065.1"/>
    <property type="molecule type" value="Genomic_DNA"/>
</dbReference>
<proteinExistence type="predicted"/>
<organism evidence="1 2">
    <name type="scientific">Pisolithus microcarpus 441</name>
    <dbReference type="NCBI Taxonomy" id="765257"/>
    <lineage>
        <taxon>Eukaryota</taxon>
        <taxon>Fungi</taxon>
        <taxon>Dikarya</taxon>
        <taxon>Basidiomycota</taxon>
        <taxon>Agaricomycotina</taxon>
        <taxon>Agaricomycetes</taxon>
        <taxon>Agaricomycetidae</taxon>
        <taxon>Boletales</taxon>
        <taxon>Sclerodermatineae</taxon>
        <taxon>Pisolithaceae</taxon>
        <taxon>Pisolithus</taxon>
    </lineage>
</organism>
<dbReference type="AlphaFoldDB" id="A0A0C9XID8"/>
<keyword evidence="2" id="KW-1185">Reference proteome</keyword>
<reference evidence="1 2" key="1">
    <citation type="submission" date="2014-04" db="EMBL/GenBank/DDBJ databases">
        <authorList>
            <consortium name="DOE Joint Genome Institute"/>
            <person name="Kuo A."/>
            <person name="Kohler A."/>
            <person name="Costa M.D."/>
            <person name="Nagy L.G."/>
            <person name="Floudas D."/>
            <person name="Copeland A."/>
            <person name="Barry K.W."/>
            <person name="Cichocki N."/>
            <person name="Veneault-Fourrey C."/>
            <person name="LaButti K."/>
            <person name="Lindquist E.A."/>
            <person name="Lipzen A."/>
            <person name="Lundell T."/>
            <person name="Morin E."/>
            <person name="Murat C."/>
            <person name="Sun H."/>
            <person name="Tunlid A."/>
            <person name="Henrissat B."/>
            <person name="Grigoriev I.V."/>
            <person name="Hibbett D.S."/>
            <person name="Martin F."/>
            <person name="Nordberg H.P."/>
            <person name="Cantor M.N."/>
            <person name="Hua S.X."/>
        </authorList>
    </citation>
    <scope>NUCLEOTIDE SEQUENCE [LARGE SCALE GENOMIC DNA]</scope>
    <source>
        <strain evidence="1 2">441</strain>
    </source>
</reference>
<sequence>MPDFKVNRALDGAILKFHFATFYLFPYYPCNKTHIKVTHLVGLNNLTIDQLKDDSLPVPEFTGVLRDESDE</sequence>